<proteinExistence type="predicted"/>
<dbReference type="Proteomes" id="UP001602245">
    <property type="component" value="Unassembled WGS sequence"/>
</dbReference>
<organism evidence="1 2">
    <name type="scientific">Paractinoplanes globisporus</name>
    <dbReference type="NCBI Taxonomy" id="113565"/>
    <lineage>
        <taxon>Bacteria</taxon>
        <taxon>Bacillati</taxon>
        <taxon>Actinomycetota</taxon>
        <taxon>Actinomycetes</taxon>
        <taxon>Micromonosporales</taxon>
        <taxon>Micromonosporaceae</taxon>
        <taxon>Paractinoplanes</taxon>
    </lineage>
</organism>
<sequence>MGKEFETRLDATVDATPDQIWDAIATGPGISTWFIGRTEIDGDTVRTAFGDSWIPTGTIQTTNPPHHFAYASEPAPDGRFVAYEYLVEARDHAATTLRAVTSGFLPGDDWSDEYEAMQYGTQLFFATLVEQLNRFPGRHATPVTAFGPPVTDWPATWAALHKALGLGPRPQPGDPVPGGGHVYFVNPHTLGLSTPDGLYRYVRGFHGSMVAAHALITPDDTDWAAFLTQLPA</sequence>
<reference evidence="1 2" key="1">
    <citation type="submission" date="2024-10" db="EMBL/GenBank/DDBJ databases">
        <title>The Natural Products Discovery Center: Release of the First 8490 Sequenced Strains for Exploring Actinobacteria Biosynthetic Diversity.</title>
        <authorList>
            <person name="Kalkreuter E."/>
            <person name="Kautsar S.A."/>
            <person name="Yang D."/>
            <person name="Bader C.D."/>
            <person name="Teijaro C.N."/>
            <person name="Fluegel L."/>
            <person name="Davis C.M."/>
            <person name="Simpson J.R."/>
            <person name="Lauterbach L."/>
            <person name="Steele A.D."/>
            <person name="Gui C."/>
            <person name="Meng S."/>
            <person name="Li G."/>
            <person name="Viehrig K."/>
            <person name="Ye F."/>
            <person name="Su P."/>
            <person name="Kiefer A.F."/>
            <person name="Nichols A."/>
            <person name="Cepeda A.J."/>
            <person name="Yan W."/>
            <person name="Fan B."/>
            <person name="Jiang Y."/>
            <person name="Adhikari A."/>
            <person name="Zheng C.-J."/>
            <person name="Schuster L."/>
            <person name="Cowan T.M."/>
            <person name="Smanski M.J."/>
            <person name="Chevrette M.G."/>
            <person name="De Carvalho L.P.S."/>
            <person name="Shen B."/>
        </authorList>
    </citation>
    <scope>NUCLEOTIDE SEQUENCE [LARGE SCALE GENOMIC DNA]</scope>
    <source>
        <strain evidence="1 2">NPDC000087</strain>
    </source>
</reference>
<protein>
    <submittedName>
        <fullName evidence="1">SRPBCC domain-containing protein</fullName>
    </submittedName>
</protein>
<dbReference type="EMBL" id="JBIAZU010000008">
    <property type="protein sequence ID" value="MFF5296294.1"/>
    <property type="molecule type" value="Genomic_DNA"/>
</dbReference>
<gene>
    <name evidence="1" type="ORF">ACFY35_43240</name>
</gene>
<keyword evidence="2" id="KW-1185">Reference proteome</keyword>
<dbReference type="RefSeq" id="WP_020517068.1">
    <property type="nucleotide sequence ID" value="NZ_JBIAZU010000008.1"/>
</dbReference>
<dbReference type="SUPFAM" id="SSF55961">
    <property type="entry name" value="Bet v1-like"/>
    <property type="match status" value="1"/>
</dbReference>
<dbReference type="InterPro" id="IPR023393">
    <property type="entry name" value="START-like_dom_sf"/>
</dbReference>
<evidence type="ECO:0000313" key="2">
    <source>
        <dbReference type="Proteomes" id="UP001602245"/>
    </source>
</evidence>
<comment type="caution">
    <text evidence="1">The sequence shown here is derived from an EMBL/GenBank/DDBJ whole genome shotgun (WGS) entry which is preliminary data.</text>
</comment>
<evidence type="ECO:0000313" key="1">
    <source>
        <dbReference type="EMBL" id="MFF5296294.1"/>
    </source>
</evidence>
<name>A0ABW6WUN0_9ACTN</name>
<dbReference type="Gene3D" id="3.30.530.20">
    <property type="match status" value="1"/>
</dbReference>
<accession>A0ABW6WUN0</accession>